<dbReference type="EMBL" id="JABBGI010000013">
    <property type="protein sequence ID" value="NML70399.1"/>
    <property type="molecule type" value="Genomic_DNA"/>
</dbReference>
<dbReference type="RefSeq" id="WP_169234928.1">
    <property type="nucleotide sequence ID" value="NZ_JABBGI010000013.1"/>
</dbReference>
<accession>A0A7Y0ANA9</accession>
<dbReference type="Proteomes" id="UP000544054">
    <property type="component" value="Unassembled WGS sequence"/>
</dbReference>
<reference evidence="1 2" key="1">
    <citation type="submission" date="2020-04" db="EMBL/GenBank/DDBJ databases">
        <title>Chryseobacterium sp. RP-3-3 sp. nov., isolated from Jeju soil.</title>
        <authorList>
            <person name="Dahal R.H."/>
        </authorList>
    </citation>
    <scope>NUCLEOTIDE SEQUENCE [LARGE SCALE GENOMIC DNA]</scope>
    <source>
        <strain evidence="1 2">RP-3-3</strain>
    </source>
</reference>
<gene>
    <name evidence="1" type="ORF">HHL23_11375</name>
</gene>
<keyword evidence="2" id="KW-1185">Reference proteome</keyword>
<organism evidence="1 2">
    <name type="scientific">Chryseobacterium antibioticum</name>
    <dbReference type="NCBI Taxonomy" id="2728847"/>
    <lineage>
        <taxon>Bacteria</taxon>
        <taxon>Pseudomonadati</taxon>
        <taxon>Bacteroidota</taxon>
        <taxon>Flavobacteriia</taxon>
        <taxon>Flavobacteriales</taxon>
        <taxon>Weeksellaceae</taxon>
        <taxon>Chryseobacterium group</taxon>
        <taxon>Chryseobacterium</taxon>
    </lineage>
</organism>
<name>A0A7Y0ANA9_9FLAO</name>
<proteinExistence type="predicted"/>
<protein>
    <recommendedName>
        <fullName evidence="3">Lipoprotein</fullName>
    </recommendedName>
</protein>
<evidence type="ECO:0000313" key="1">
    <source>
        <dbReference type="EMBL" id="NML70399.1"/>
    </source>
</evidence>
<comment type="caution">
    <text evidence="1">The sequence shown here is derived from an EMBL/GenBank/DDBJ whole genome shotgun (WGS) entry which is preliminary data.</text>
</comment>
<dbReference type="AlphaFoldDB" id="A0A7Y0ANA9"/>
<evidence type="ECO:0000313" key="2">
    <source>
        <dbReference type="Proteomes" id="UP000544054"/>
    </source>
</evidence>
<dbReference type="PROSITE" id="PS51257">
    <property type="entry name" value="PROKAR_LIPOPROTEIN"/>
    <property type="match status" value="1"/>
</dbReference>
<sequence length="178" mass="20969">MKIYIQFFVLLAILISCKNKNNLENVKIKNTAIEFEQIKFSDIKKIEKTNNGIQYTKPFNIGLSKEYFPDLDQYEFDQPLIFRRDTANLDTEVSYFFTKNDSIVRLIEYSWNQDETKTPFIDKLYKFNKNNISKKLSKKGEEKSEKIDYGGRKLLGGTMILPIYIVSFLELMKVKEQG</sequence>
<evidence type="ECO:0008006" key="3">
    <source>
        <dbReference type="Google" id="ProtNLM"/>
    </source>
</evidence>